<proteinExistence type="predicted"/>
<dbReference type="AlphaFoldDB" id="A0AA88UG24"/>
<dbReference type="Proteomes" id="UP001187471">
    <property type="component" value="Unassembled WGS sequence"/>
</dbReference>
<keyword evidence="3" id="KW-1185">Reference proteome</keyword>
<dbReference type="InterPro" id="IPR035897">
    <property type="entry name" value="Toll_tir_struct_dom_sf"/>
</dbReference>
<gene>
    <name evidence="2" type="ORF">RJ640_002558</name>
</gene>
<dbReference type="GO" id="GO:0007165">
    <property type="term" value="P:signal transduction"/>
    <property type="evidence" value="ECO:0007669"/>
    <property type="project" value="InterPro"/>
</dbReference>
<dbReference type="InterPro" id="IPR000157">
    <property type="entry name" value="TIR_dom"/>
</dbReference>
<name>A0AA88UG24_9ASTE</name>
<dbReference type="EMBL" id="JAVXUO010001598">
    <property type="protein sequence ID" value="KAK2980746.1"/>
    <property type="molecule type" value="Genomic_DNA"/>
</dbReference>
<accession>A0AA88UG24</accession>
<reference evidence="2" key="1">
    <citation type="submission" date="2022-12" db="EMBL/GenBank/DDBJ databases">
        <title>Draft genome assemblies for two species of Escallonia (Escalloniales).</title>
        <authorList>
            <person name="Chanderbali A."/>
            <person name="Dervinis C."/>
            <person name="Anghel I."/>
            <person name="Soltis D."/>
            <person name="Soltis P."/>
            <person name="Zapata F."/>
        </authorList>
    </citation>
    <scope>NUCLEOTIDE SEQUENCE</scope>
    <source>
        <strain evidence="2">UCBG92.1500</strain>
        <tissue evidence="2">Leaf</tissue>
    </source>
</reference>
<dbReference type="SUPFAM" id="SSF52200">
    <property type="entry name" value="Toll/Interleukin receptor TIR domain"/>
    <property type="match status" value="1"/>
</dbReference>
<comment type="caution">
    <text evidence="2">The sequence shown here is derived from an EMBL/GenBank/DDBJ whole genome shotgun (WGS) entry which is preliminary data.</text>
</comment>
<dbReference type="Pfam" id="PF01582">
    <property type="entry name" value="TIR"/>
    <property type="match status" value="1"/>
</dbReference>
<feature type="non-terminal residue" evidence="2">
    <location>
        <position position="162"/>
    </location>
</feature>
<evidence type="ECO:0000313" key="2">
    <source>
        <dbReference type="EMBL" id="KAK2980746.1"/>
    </source>
</evidence>
<evidence type="ECO:0000259" key="1">
    <source>
        <dbReference type="Pfam" id="PF01582"/>
    </source>
</evidence>
<dbReference type="Gene3D" id="3.40.50.10140">
    <property type="entry name" value="Toll/interleukin-1 receptor homology (TIR) domain"/>
    <property type="match status" value="1"/>
</dbReference>
<organism evidence="2 3">
    <name type="scientific">Escallonia rubra</name>
    <dbReference type="NCBI Taxonomy" id="112253"/>
    <lineage>
        <taxon>Eukaryota</taxon>
        <taxon>Viridiplantae</taxon>
        <taxon>Streptophyta</taxon>
        <taxon>Embryophyta</taxon>
        <taxon>Tracheophyta</taxon>
        <taxon>Spermatophyta</taxon>
        <taxon>Magnoliopsida</taxon>
        <taxon>eudicotyledons</taxon>
        <taxon>Gunneridae</taxon>
        <taxon>Pentapetalae</taxon>
        <taxon>asterids</taxon>
        <taxon>campanulids</taxon>
        <taxon>Escalloniales</taxon>
        <taxon>Escalloniaceae</taxon>
        <taxon>Escallonia</taxon>
    </lineage>
</organism>
<feature type="domain" description="TIR" evidence="1">
    <location>
        <begin position="78"/>
        <end position="155"/>
    </location>
</feature>
<protein>
    <recommendedName>
        <fullName evidence="1">TIR domain-containing protein</fullName>
    </recommendedName>
</protein>
<evidence type="ECO:0000313" key="3">
    <source>
        <dbReference type="Proteomes" id="UP001187471"/>
    </source>
</evidence>
<sequence length="162" mass="18170">NRESRVRIIQVLSVENSKLVLQNTKVFVEEWYWPFSNGEQLGGCAIYDSTFAATDALKSSQITGVWQGLNAVARFQNSQNRGKYLNLELPKAIKQPRILIVVLLGGRDELVTIRECNRTHENAVLPVFYDAEPSGVMKQVGSWGEALLGHENEVEAEGDHEK</sequence>